<reference evidence="1 2" key="2">
    <citation type="submission" date="2018-03" db="EMBL/GenBank/DDBJ databases">
        <title>The ancient ancestry and fast evolution of plastids.</title>
        <authorList>
            <person name="Moore K.R."/>
            <person name="Magnabosco C."/>
            <person name="Momper L."/>
            <person name="Gold D.A."/>
            <person name="Bosak T."/>
            <person name="Fournier G.P."/>
        </authorList>
    </citation>
    <scope>NUCLEOTIDE SEQUENCE [LARGE SCALE GENOMIC DNA]</scope>
    <source>
        <strain evidence="1 2">ULC18</strain>
    </source>
</reference>
<gene>
    <name evidence="1" type="ORF">C7B82_01865</name>
</gene>
<accession>A0A2T1EPL2</accession>
<name>A0A2T1EPL2_9CYAN</name>
<protein>
    <submittedName>
        <fullName evidence="1">Uncharacterized protein</fullName>
    </submittedName>
</protein>
<evidence type="ECO:0000313" key="1">
    <source>
        <dbReference type="EMBL" id="PSB34676.1"/>
    </source>
</evidence>
<reference evidence="2" key="1">
    <citation type="submission" date="2018-02" db="EMBL/GenBank/DDBJ databases">
        <authorList>
            <person name="Moore K."/>
            <person name="Momper L."/>
        </authorList>
    </citation>
    <scope>NUCLEOTIDE SEQUENCE [LARGE SCALE GENOMIC DNA]</scope>
    <source>
        <strain evidence="2">ULC18</strain>
    </source>
</reference>
<proteinExistence type="predicted"/>
<dbReference type="EMBL" id="PVWK01000012">
    <property type="protein sequence ID" value="PSB34676.1"/>
    <property type="molecule type" value="Genomic_DNA"/>
</dbReference>
<dbReference type="RefSeq" id="WP_106254618.1">
    <property type="nucleotide sequence ID" value="NZ_CAWNSW010000025.1"/>
</dbReference>
<evidence type="ECO:0000313" key="2">
    <source>
        <dbReference type="Proteomes" id="UP000239576"/>
    </source>
</evidence>
<sequence length="184" mass="20454">MTDGSTIALAGPARVFTPHLDRIRQNLPPNFVMRLPSQVLLSEPADEEFIQKLSVRIATSDSPPRLTVGLYSCEDDSQFCRIGTFSAVLAKTPQAQQEYQQHVAAAAPIQLTKTIRGYLLMGTAKYPASAFSSIMWQQDDMLYTVSFANPERQNMLYMAVYMANEVPIILNNAALERAPMRPSP</sequence>
<dbReference type="AlphaFoldDB" id="A0A2T1EPL2"/>
<comment type="caution">
    <text evidence="1">The sequence shown here is derived from an EMBL/GenBank/DDBJ whole genome shotgun (WGS) entry which is preliminary data.</text>
</comment>
<dbReference type="OrthoDB" id="464555at2"/>
<keyword evidence="2" id="KW-1185">Reference proteome</keyword>
<organism evidence="1 2">
    <name type="scientific">Stenomitos frigidus ULC18</name>
    <dbReference type="NCBI Taxonomy" id="2107698"/>
    <lineage>
        <taxon>Bacteria</taxon>
        <taxon>Bacillati</taxon>
        <taxon>Cyanobacteriota</taxon>
        <taxon>Cyanophyceae</taxon>
        <taxon>Leptolyngbyales</taxon>
        <taxon>Leptolyngbyaceae</taxon>
        <taxon>Stenomitos</taxon>
    </lineage>
</organism>
<dbReference type="Proteomes" id="UP000239576">
    <property type="component" value="Unassembled WGS sequence"/>
</dbReference>